<accession>A0ACC2MVH2</accession>
<evidence type="ECO:0000313" key="1">
    <source>
        <dbReference type="EMBL" id="KAJ8649699.1"/>
    </source>
</evidence>
<comment type="caution">
    <text evidence="1">The sequence shown here is derived from an EMBL/GenBank/DDBJ whole genome shotgun (WGS) entry which is preliminary data.</text>
</comment>
<reference evidence="1 2" key="1">
    <citation type="journal article" date="2022" name="Hortic Res">
        <title>A haplotype resolved chromosomal level avocado genome allows analysis of novel avocado genes.</title>
        <authorList>
            <person name="Nath O."/>
            <person name="Fletcher S.J."/>
            <person name="Hayward A."/>
            <person name="Shaw L.M."/>
            <person name="Masouleh A.K."/>
            <person name="Furtado A."/>
            <person name="Henry R.J."/>
            <person name="Mitter N."/>
        </authorList>
    </citation>
    <scope>NUCLEOTIDE SEQUENCE [LARGE SCALE GENOMIC DNA]</scope>
    <source>
        <strain evidence="2">cv. Hass</strain>
    </source>
</reference>
<dbReference type="EMBL" id="CM056809">
    <property type="protein sequence ID" value="KAJ8649699.1"/>
    <property type="molecule type" value="Genomic_DNA"/>
</dbReference>
<organism evidence="1 2">
    <name type="scientific">Persea americana</name>
    <name type="common">Avocado</name>
    <dbReference type="NCBI Taxonomy" id="3435"/>
    <lineage>
        <taxon>Eukaryota</taxon>
        <taxon>Viridiplantae</taxon>
        <taxon>Streptophyta</taxon>
        <taxon>Embryophyta</taxon>
        <taxon>Tracheophyta</taxon>
        <taxon>Spermatophyta</taxon>
        <taxon>Magnoliopsida</taxon>
        <taxon>Magnoliidae</taxon>
        <taxon>Laurales</taxon>
        <taxon>Lauraceae</taxon>
        <taxon>Persea</taxon>
    </lineage>
</organism>
<evidence type="ECO:0000313" key="2">
    <source>
        <dbReference type="Proteomes" id="UP001234297"/>
    </source>
</evidence>
<keyword evidence="2" id="KW-1185">Reference proteome</keyword>
<dbReference type="Proteomes" id="UP001234297">
    <property type="component" value="Chromosome 1"/>
</dbReference>
<name>A0ACC2MVH2_PERAE</name>
<sequence>MMKTESSFVGKKRDALGDGEKMIRKKCCRRPTKHRSPSTIVQQLYDTCREVFKGPGTVPPPCDVEKMKLVLDKMKAEDFWISKDLPFFNSDNASDGTPRITYATIYQSENFSLCIFFLPQKAVIPLHNHPGMTVFSKLLLGSMHIKAYDWVDPSKSDDLVPSSEPRLARLEVDSNFTASSGTSILYPTAGGNIHSFTALTPCAVLDVMGPPYSKEEDRDCTYYKEFPYSNFSESATEVKDDCSYGLLKAIDVPNDLKMKPVEYMGPQFVETC</sequence>
<protein>
    <submittedName>
        <fullName evidence="1">Uncharacterized protein</fullName>
    </submittedName>
</protein>
<proteinExistence type="predicted"/>
<gene>
    <name evidence="1" type="ORF">MRB53_002722</name>
</gene>